<sequence length="229" mass="25833">MAQTFAVIVSGRLVQTDFQQVEANKILITIPNADDINHLVVFLTGVQPLPQHLAGAVYFSFPDPLSPPSWIYLGFICNEKPSAIFKINKLKKMSVNGERFSLANLEFNIKDFLPLNMIGFVSNSNFGYTQPIVSHVAQIGISIEPKLTVAQMTPDSSINETDSGTKFEQFATKMAENLFNYCSSFSNPIAYYSQNFGANLNEQLVPLNRINDWYARFLRTFKQNPNFWV</sequence>
<evidence type="ECO:0000259" key="2">
    <source>
        <dbReference type="Pfam" id="PF05603"/>
    </source>
</evidence>
<proteinExistence type="inferred from homology"/>
<dbReference type="Pfam" id="PF05603">
    <property type="entry name" value="Hikeshi-like_N"/>
    <property type="match status" value="1"/>
</dbReference>
<dbReference type="Proteomes" id="UP000070412">
    <property type="component" value="Unassembled WGS sequence"/>
</dbReference>
<keyword evidence="6" id="KW-1185">Reference proteome</keyword>
<evidence type="ECO:0000259" key="3">
    <source>
        <dbReference type="Pfam" id="PF21057"/>
    </source>
</evidence>
<evidence type="ECO:0000313" key="6">
    <source>
        <dbReference type="Proteomes" id="UP000070412"/>
    </source>
</evidence>
<dbReference type="OrthoDB" id="10248398at2759"/>
<feature type="domain" description="Hikeshi-like C-terminal" evidence="3">
    <location>
        <begin position="166"/>
        <end position="228"/>
    </location>
</feature>
<dbReference type="GO" id="GO:0006606">
    <property type="term" value="P:protein import into nucleus"/>
    <property type="evidence" value="ECO:0007669"/>
    <property type="project" value="TreeGrafter"/>
</dbReference>
<gene>
    <name evidence="4" type="ORF">SSS_1082</name>
</gene>
<name>A0A834VH58_SARSC</name>
<dbReference type="AlphaFoldDB" id="A0A834VH58"/>
<reference evidence="4" key="2">
    <citation type="submission" date="2020-01" db="EMBL/GenBank/DDBJ databases">
        <authorList>
            <person name="Korhonen P.K.K."/>
            <person name="Guangxu M.G."/>
            <person name="Wang T.W."/>
            <person name="Stroehlein A.J.S."/>
            <person name="Young N.D."/>
            <person name="Ang C.-S.A."/>
            <person name="Fernando D.W.F."/>
            <person name="Lu H.L."/>
            <person name="Taylor S.T."/>
            <person name="Ehtesham M.E.M."/>
            <person name="Najaraj S.H.N."/>
            <person name="Harsha G.H.G."/>
            <person name="Madugundu A.M."/>
            <person name="Renuse S.R."/>
            <person name="Holt D.H."/>
            <person name="Pandey A.P."/>
            <person name="Papenfuss A.P."/>
            <person name="Gasser R.B.G."/>
            <person name="Fischer K.F."/>
        </authorList>
    </citation>
    <scope>NUCLEOTIDE SEQUENCE</scope>
    <source>
        <strain evidence="4">SSS_KF_BRIS2020</strain>
    </source>
</reference>
<dbReference type="GO" id="GO:0061608">
    <property type="term" value="F:nuclear import signal receptor activity"/>
    <property type="evidence" value="ECO:0007669"/>
    <property type="project" value="TreeGrafter"/>
</dbReference>
<protein>
    <submittedName>
        <fullName evidence="4">Protein OPI10 -like protein</fullName>
    </submittedName>
</protein>
<dbReference type="PANTHER" id="PTHR12925">
    <property type="entry name" value="HIKESHI FAMILY MEMBER"/>
    <property type="match status" value="1"/>
</dbReference>
<dbReference type="GO" id="GO:0005634">
    <property type="term" value="C:nucleus"/>
    <property type="evidence" value="ECO:0007669"/>
    <property type="project" value="TreeGrafter"/>
</dbReference>
<dbReference type="InterPro" id="IPR048364">
    <property type="entry name" value="Hikeshi-like_C"/>
</dbReference>
<evidence type="ECO:0000256" key="1">
    <source>
        <dbReference type="ARBA" id="ARBA00006623"/>
    </source>
</evidence>
<dbReference type="Pfam" id="PF21057">
    <property type="entry name" value="Hikeshi-like_C"/>
    <property type="match status" value="1"/>
</dbReference>
<evidence type="ECO:0000313" key="5">
    <source>
        <dbReference type="EnsemblMetazoa" id="KAF7495690.1"/>
    </source>
</evidence>
<reference evidence="6" key="1">
    <citation type="journal article" date="2020" name="PLoS Negl. Trop. Dis.">
        <title>High-quality nuclear genome for Sarcoptes scabiei-A critical resource for a neglected parasite.</title>
        <authorList>
            <person name="Korhonen P.K."/>
            <person name="Gasser R.B."/>
            <person name="Ma G."/>
            <person name="Wang T."/>
            <person name="Stroehlein A.J."/>
            <person name="Young N.D."/>
            <person name="Ang C.S."/>
            <person name="Fernando D.D."/>
            <person name="Lu H.C."/>
            <person name="Taylor S."/>
            <person name="Reynolds S.L."/>
            <person name="Mofiz E."/>
            <person name="Najaraj S.H."/>
            <person name="Gowda H."/>
            <person name="Madugundu A."/>
            <person name="Renuse S."/>
            <person name="Holt D."/>
            <person name="Pandey A."/>
            <person name="Papenfuss A.T."/>
            <person name="Fischer K."/>
        </authorList>
    </citation>
    <scope>NUCLEOTIDE SEQUENCE [LARGE SCALE GENOMIC DNA]</scope>
</reference>
<organism evidence="4">
    <name type="scientific">Sarcoptes scabiei</name>
    <name type="common">Itch mite</name>
    <name type="synonym">Acarus scabiei</name>
    <dbReference type="NCBI Taxonomy" id="52283"/>
    <lineage>
        <taxon>Eukaryota</taxon>
        <taxon>Metazoa</taxon>
        <taxon>Ecdysozoa</taxon>
        <taxon>Arthropoda</taxon>
        <taxon>Chelicerata</taxon>
        <taxon>Arachnida</taxon>
        <taxon>Acari</taxon>
        <taxon>Acariformes</taxon>
        <taxon>Sarcoptiformes</taxon>
        <taxon>Astigmata</taxon>
        <taxon>Psoroptidia</taxon>
        <taxon>Sarcoptoidea</taxon>
        <taxon>Sarcoptidae</taxon>
        <taxon>Sarcoptinae</taxon>
        <taxon>Sarcoptes</taxon>
    </lineage>
</organism>
<dbReference type="GO" id="GO:0005829">
    <property type="term" value="C:cytosol"/>
    <property type="evidence" value="ECO:0007669"/>
    <property type="project" value="TreeGrafter"/>
</dbReference>
<evidence type="ECO:0000313" key="4">
    <source>
        <dbReference type="EMBL" id="KAF7495690.1"/>
    </source>
</evidence>
<reference evidence="5" key="3">
    <citation type="submission" date="2022-06" db="UniProtKB">
        <authorList>
            <consortium name="EnsemblMetazoa"/>
        </authorList>
    </citation>
    <scope>IDENTIFICATION</scope>
</reference>
<dbReference type="OMA" id="WWAKFER"/>
<dbReference type="InterPro" id="IPR008493">
    <property type="entry name" value="Hikeshi-like_N"/>
</dbReference>
<dbReference type="InterPro" id="IPR031318">
    <property type="entry name" value="OPI10"/>
</dbReference>
<feature type="domain" description="Hikeshi-like N-terminal" evidence="2">
    <location>
        <begin position="8"/>
        <end position="156"/>
    </location>
</feature>
<dbReference type="PANTHER" id="PTHR12925:SF0">
    <property type="entry name" value="PROTEIN HIKESHI"/>
    <property type="match status" value="1"/>
</dbReference>
<accession>A0A834VH58</accession>
<comment type="similarity">
    <text evidence="1">Belongs to the OPI10 family.</text>
</comment>
<dbReference type="EMBL" id="WVUK01000046">
    <property type="protein sequence ID" value="KAF7495690.1"/>
    <property type="molecule type" value="Genomic_DNA"/>
</dbReference>
<dbReference type="EnsemblMetazoa" id="SSS_1082s_mrna">
    <property type="protein sequence ID" value="KAF7495690.1"/>
    <property type="gene ID" value="SSS_1082"/>
</dbReference>
<dbReference type="GO" id="GO:0030544">
    <property type="term" value="F:Hsp70 protein binding"/>
    <property type="evidence" value="ECO:0007669"/>
    <property type="project" value="TreeGrafter"/>
</dbReference>